<evidence type="ECO:0000259" key="3">
    <source>
        <dbReference type="Pfam" id="PF00155"/>
    </source>
</evidence>
<comment type="cofactor">
    <cofactor evidence="1">
        <name>pyridoxal 5'-phosphate</name>
        <dbReference type="ChEBI" id="CHEBI:597326"/>
    </cofactor>
</comment>
<reference evidence="4 5" key="1">
    <citation type="submission" date="2014-08" db="EMBL/GenBank/DDBJ databases">
        <title>Whole genome shotgun sequence of Sphingomonas paucimobilis NBRC 13935.</title>
        <authorList>
            <person name="Hosoyama A."/>
            <person name="Hashimoto M."/>
            <person name="Hosoyama Y."/>
            <person name="Noguchi M."/>
            <person name="Uohara A."/>
            <person name="Ohji S."/>
            <person name="Katano-Makiyama Y."/>
            <person name="Ichikawa N."/>
            <person name="Kimura A."/>
            <person name="Yamazoe A."/>
            <person name="Fujita N."/>
        </authorList>
    </citation>
    <scope>NUCLEOTIDE SEQUENCE [LARGE SCALE GENOMIC DNA]</scope>
    <source>
        <strain evidence="4 5">NBRC 13935</strain>
    </source>
</reference>
<comment type="caution">
    <text evidence="4">The sequence shown here is derived from an EMBL/GenBank/DDBJ whole genome shotgun (WGS) entry which is preliminary data.</text>
</comment>
<protein>
    <submittedName>
        <fullName evidence="4">CobC protein</fullName>
    </submittedName>
</protein>
<dbReference type="Proteomes" id="UP000032025">
    <property type="component" value="Unassembled WGS sequence"/>
</dbReference>
<gene>
    <name evidence="4" type="primary">cobC</name>
    <name evidence="4" type="ORF">SP6_46_00320</name>
</gene>
<keyword evidence="2" id="KW-0663">Pyridoxal phosphate</keyword>
<dbReference type="PANTHER" id="PTHR42885:SF1">
    <property type="entry name" value="THREONINE-PHOSPHATE DECARBOXYLASE"/>
    <property type="match status" value="1"/>
</dbReference>
<proteinExistence type="predicted"/>
<evidence type="ECO:0000313" key="5">
    <source>
        <dbReference type="Proteomes" id="UP000032025"/>
    </source>
</evidence>
<dbReference type="InterPro" id="IPR015421">
    <property type="entry name" value="PyrdxlP-dep_Trfase_major"/>
</dbReference>
<sequence>MTQAEMAALTHHGGRIDAAKALFPEVAGPWLDLSTGINPVAWCPSEGLDVDAGPLPDRSTLARLETLAAVHFGVEAERVAAVPGSEMALRLLPLLGLGQPIVAVQPSYGTHGAVASARIDHSALDPWQGQGGSLLLANPNNPDGRYHARETLERLAEVQAAAGGWLILDEAFADAMPDPGFEGGERVVRLRSFGKFFGLAGVRLGFVIAAPAILSRLRDLLGDWPVSTHAIAWGSAAYADRQWIATTRIALVERAAALDAVLARHGLIAQGACSLFRMVETPEAPVIFARLAAVGILVRPFADAPERLRFGVPAEATELSRLDEALRHD</sequence>
<dbReference type="PANTHER" id="PTHR42885">
    <property type="entry name" value="HISTIDINOL-PHOSPHATE AMINOTRANSFERASE-RELATED"/>
    <property type="match status" value="1"/>
</dbReference>
<dbReference type="EMBL" id="BBJS01000046">
    <property type="protein sequence ID" value="GAN14852.1"/>
    <property type="molecule type" value="Genomic_DNA"/>
</dbReference>
<dbReference type="InterPro" id="IPR015422">
    <property type="entry name" value="PyrdxlP-dep_Trfase_small"/>
</dbReference>
<accession>A0A0C9NF31</accession>
<dbReference type="GeneID" id="78528251"/>
<dbReference type="AlphaFoldDB" id="A0A0C9NF31"/>
<dbReference type="InterPro" id="IPR004839">
    <property type="entry name" value="Aminotransferase_I/II_large"/>
</dbReference>
<dbReference type="SUPFAM" id="SSF53383">
    <property type="entry name" value="PLP-dependent transferases"/>
    <property type="match status" value="1"/>
</dbReference>
<dbReference type="InterPro" id="IPR015424">
    <property type="entry name" value="PyrdxlP-dep_Trfase"/>
</dbReference>
<dbReference type="Gene3D" id="3.90.1150.10">
    <property type="entry name" value="Aspartate Aminotransferase, domain 1"/>
    <property type="match status" value="1"/>
</dbReference>
<keyword evidence="5" id="KW-1185">Reference proteome</keyword>
<evidence type="ECO:0000256" key="1">
    <source>
        <dbReference type="ARBA" id="ARBA00001933"/>
    </source>
</evidence>
<name>A0A0C9NF31_SPHPI</name>
<dbReference type="Pfam" id="PF00155">
    <property type="entry name" value="Aminotran_1_2"/>
    <property type="match status" value="1"/>
</dbReference>
<dbReference type="Gene3D" id="3.40.640.10">
    <property type="entry name" value="Type I PLP-dependent aspartate aminotransferase-like (Major domain)"/>
    <property type="match status" value="1"/>
</dbReference>
<dbReference type="CDD" id="cd00609">
    <property type="entry name" value="AAT_like"/>
    <property type="match status" value="1"/>
</dbReference>
<dbReference type="RefSeq" id="WP_082052530.1">
    <property type="nucleotide sequence ID" value="NZ_BBJS01000046.1"/>
</dbReference>
<evidence type="ECO:0000256" key="2">
    <source>
        <dbReference type="ARBA" id="ARBA00022898"/>
    </source>
</evidence>
<organism evidence="4 5">
    <name type="scientific">Sphingomonas paucimobilis NBRC 13935</name>
    <dbReference type="NCBI Taxonomy" id="1219050"/>
    <lineage>
        <taxon>Bacteria</taxon>
        <taxon>Pseudomonadati</taxon>
        <taxon>Pseudomonadota</taxon>
        <taxon>Alphaproteobacteria</taxon>
        <taxon>Sphingomonadales</taxon>
        <taxon>Sphingomonadaceae</taxon>
        <taxon>Sphingomonas</taxon>
    </lineage>
</organism>
<evidence type="ECO:0000313" key="4">
    <source>
        <dbReference type="EMBL" id="GAN14852.1"/>
    </source>
</evidence>
<feature type="domain" description="Aminotransferase class I/classII large" evidence="3">
    <location>
        <begin position="133"/>
        <end position="318"/>
    </location>
</feature>
<dbReference type="GO" id="GO:0030170">
    <property type="term" value="F:pyridoxal phosphate binding"/>
    <property type="evidence" value="ECO:0007669"/>
    <property type="project" value="InterPro"/>
</dbReference>